<dbReference type="RefSeq" id="WP_327020077.1">
    <property type="nucleotide sequence ID" value="NZ_FMXA01000027.1"/>
</dbReference>
<dbReference type="InterPro" id="IPR032828">
    <property type="entry name" value="PolyA_RNA-bd"/>
</dbReference>
<evidence type="ECO:0000256" key="1">
    <source>
        <dbReference type="ARBA" id="ARBA00001946"/>
    </source>
</evidence>
<dbReference type="InterPro" id="IPR006674">
    <property type="entry name" value="HD_domain"/>
</dbReference>
<dbReference type="EMBL" id="FMXA01000027">
    <property type="protein sequence ID" value="SDA60203.1"/>
    <property type="molecule type" value="Genomic_DNA"/>
</dbReference>
<dbReference type="InterPro" id="IPR003607">
    <property type="entry name" value="HD/PDEase_dom"/>
</dbReference>
<evidence type="ECO:0000259" key="11">
    <source>
        <dbReference type="Pfam" id="PF12627"/>
    </source>
</evidence>
<keyword evidence="3" id="KW-0819">tRNA processing</keyword>
<dbReference type="InterPro" id="IPR043519">
    <property type="entry name" value="NT_sf"/>
</dbReference>
<comment type="similarity">
    <text evidence="8">Belongs to the tRNA nucleotidyltransferase/poly(A) polymerase family.</text>
</comment>
<evidence type="ECO:0000256" key="4">
    <source>
        <dbReference type="ARBA" id="ARBA00022695"/>
    </source>
</evidence>
<gene>
    <name evidence="12" type="ORF">SAMN02910343_01522</name>
</gene>
<dbReference type="SUPFAM" id="SSF81891">
    <property type="entry name" value="Poly A polymerase C-terminal region-like"/>
    <property type="match status" value="1"/>
</dbReference>
<keyword evidence="7" id="KW-0460">Magnesium</keyword>
<feature type="domain" description="Poly A polymerase head" evidence="9">
    <location>
        <begin position="40"/>
        <end position="164"/>
    </location>
</feature>
<keyword evidence="2 8" id="KW-0808">Transferase</keyword>
<evidence type="ECO:0000313" key="12">
    <source>
        <dbReference type="EMBL" id="SDA60203.1"/>
    </source>
</evidence>
<dbReference type="InterPro" id="IPR050264">
    <property type="entry name" value="Bact_CCA-adding_enz_type3_sf"/>
</dbReference>
<dbReference type="GO" id="GO:0016779">
    <property type="term" value="F:nucleotidyltransferase activity"/>
    <property type="evidence" value="ECO:0007669"/>
    <property type="project" value="UniProtKB-KW"/>
</dbReference>
<dbReference type="CDD" id="cd00077">
    <property type="entry name" value="HDc"/>
    <property type="match status" value="1"/>
</dbReference>
<dbReference type="STRING" id="209880.SAMN02910343_01522"/>
<proteinExistence type="inferred from homology"/>
<protein>
    <submittedName>
        <fullName evidence="12">HDIG domain-containing protein</fullName>
    </submittedName>
</protein>
<dbReference type="GO" id="GO:0000049">
    <property type="term" value="F:tRNA binding"/>
    <property type="evidence" value="ECO:0007669"/>
    <property type="project" value="TreeGrafter"/>
</dbReference>
<keyword evidence="4" id="KW-0548">Nucleotidyltransferase</keyword>
<feature type="domain" description="HD" evidence="10">
    <location>
        <begin position="299"/>
        <end position="365"/>
    </location>
</feature>
<dbReference type="Gene3D" id="3.30.460.10">
    <property type="entry name" value="Beta Polymerase, domain 2"/>
    <property type="match status" value="1"/>
</dbReference>
<evidence type="ECO:0000256" key="8">
    <source>
        <dbReference type="RuleBase" id="RU003953"/>
    </source>
</evidence>
<dbReference type="AlphaFoldDB" id="A0A1G5WQ12"/>
<dbReference type="InterPro" id="IPR002646">
    <property type="entry name" value="PolA_pol_head_dom"/>
</dbReference>
<keyword evidence="13" id="KW-1185">Reference proteome</keyword>
<comment type="cofactor">
    <cofactor evidence="1">
        <name>Mg(2+)</name>
        <dbReference type="ChEBI" id="CHEBI:18420"/>
    </cofactor>
</comment>
<accession>A0A1G5WQ12</accession>
<dbReference type="GO" id="GO:0046872">
    <property type="term" value="F:metal ion binding"/>
    <property type="evidence" value="ECO:0007669"/>
    <property type="project" value="UniProtKB-KW"/>
</dbReference>
<dbReference type="GO" id="GO:0000166">
    <property type="term" value="F:nucleotide binding"/>
    <property type="evidence" value="ECO:0007669"/>
    <property type="project" value="UniProtKB-KW"/>
</dbReference>
<evidence type="ECO:0000256" key="5">
    <source>
        <dbReference type="ARBA" id="ARBA00022723"/>
    </source>
</evidence>
<dbReference type="CDD" id="cd05398">
    <property type="entry name" value="NT_ClassII-CCAase"/>
    <property type="match status" value="1"/>
</dbReference>
<feature type="domain" description="tRNA nucleotidyltransferase/poly(A) polymerase RNA and SrmB- binding" evidence="11">
    <location>
        <begin position="203"/>
        <end position="245"/>
    </location>
</feature>
<dbReference type="Gene3D" id="1.10.3090.10">
    <property type="entry name" value="cca-adding enzyme, domain 2"/>
    <property type="match status" value="1"/>
</dbReference>
<dbReference type="Pfam" id="PF01743">
    <property type="entry name" value="PolyA_pol"/>
    <property type="match status" value="1"/>
</dbReference>
<dbReference type="GO" id="GO:0008033">
    <property type="term" value="P:tRNA processing"/>
    <property type="evidence" value="ECO:0007669"/>
    <property type="project" value="UniProtKB-KW"/>
</dbReference>
<evidence type="ECO:0000259" key="10">
    <source>
        <dbReference type="Pfam" id="PF01966"/>
    </source>
</evidence>
<reference evidence="12 13" key="1">
    <citation type="submission" date="2016-10" db="EMBL/GenBank/DDBJ databases">
        <authorList>
            <person name="de Groot N.N."/>
        </authorList>
    </citation>
    <scope>NUCLEOTIDE SEQUENCE [LARGE SCALE GENOMIC DNA]</scope>
    <source>
        <strain evidence="12 13">DSM 15230</strain>
    </source>
</reference>
<dbReference type="InterPro" id="IPR006675">
    <property type="entry name" value="HDIG_dom"/>
</dbReference>
<name>A0A1G5WQ12_9FIRM</name>
<organism evidence="12 13">
    <name type="scientific">Allisonella histaminiformans</name>
    <dbReference type="NCBI Taxonomy" id="209880"/>
    <lineage>
        <taxon>Bacteria</taxon>
        <taxon>Bacillati</taxon>
        <taxon>Bacillota</taxon>
        <taxon>Negativicutes</taxon>
        <taxon>Veillonellales</taxon>
        <taxon>Veillonellaceae</taxon>
        <taxon>Allisonella</taxon>
    </lineage>
</organism>
<dbReference type="PANTHER" id="PTHR46173">
    <property type="entry name" value="CCA TRNA NUCLEOTIDYLTRANSFERASE 1, MITOCHONDRIAL"/>
    <property type="match status" value="1"/>
</dbReference>
<evidence type="ECO:0000256" key="3">
    <source>
        <dbReference type="ARBA" id="ARBA00022694"/>
    </source>
</evidence>
<dbReference type="Proteomes" id="UP000199689">
    <property type="component" value="Unassembled WGS sequence"/>
</dbReference>
<dbReference type="PANTHER" id="PTHR46173:SF1">
    <property type="entry name" value="CCA TRNA NUCLEOTIDYLTRANSFERASE 1, MITOCHONDRIAL"/>
    <property type="match status" value="1"/>
</dbReference>
<keyword evidence="5" id="KW-0479">Metal-binding</keyword>
<dbReference type="GeneID" id="87756511"/>
<evidence type="ECO:0000256" key="2">
    <source>
        <dbReference type="ARBA" id="ARBA00022679"/>
    </source>
</evidence>
<dbReference type="SUPFAM" id="SSF81301">
    <property type="entry name" value="Nucleotidyltransferase"/>
    <property type="match status" value="1"/>
</dbReference>
<evidence type="ECO:0000256" key="7">
    <source>
        <dbReference type="ARBA" id="ARBA00022842"/>
    </source>
</evidence>
<dbReference type="Pfam" id="PF01966">
    <property type="entry name" value="HD"/>
    <property type="match status" value="1"/>
</dbReference>
<sequence length="495" mass="56375">MEQSMRENKADNLQKPCLPGVIDSGAMEIMRTMEKAGYPTYIVGGCVRDLLLSRIPHDWDITTKARPDDIRAVAGKAGWKVIGNVGESFGVMLIKVQGTVYEVATFRTETYGKDSHRPACVEHADSLKEDLQRRDFTVNAMAMDCRGTLYDFFDGERDLKNKILKTVGKAADRFSEDALRLFRACRFLGQLDFMADSSLVDGMGQAFPRVRGLSLERVRNEVNRLLITPHAARGLDLLVRTGLAAQSCQVKRNGEYFPVPILPELTHLVGLPQMKEYHRFDGWYHTLAVVDAAPLQLMIRWAALLHDVGKGMPGVRRVEGNRITDHGHDHVGAQMAEQILRRWEMPEKFIHHVVWLVKEHMRFHYFANNPEANPEKWIRKMARDKEFSSSHEMAEAFREMTDLSEADIIGCGYDTADVSGHESYGQYVIQLAEHMPVTTKELNYTQKTVETLKPYVADGMKNLLLRVQNGNLKNQEGTLYDAAIRYRRRRDAQNH</sequence>
<keyword evidence="8" id="KW-0694">RNA-binding</keyword>
<evidence type="ECO:0000256" key="6">
    <source>
        <dbReference type="ARBA" id="ARBA00022741"/>
    </source>
</evidence>
<evidence type="ECO:0000313" key="13">
    <source>
        <dbReference type="Proteomes" id="UP000199689"/>
    </source>
</evidence>
<evidence type="ECO:0000259" key="9">
    <source>
        <dbReference type="Pfam" id="PF01743"/>
    </source>
</evidence>
<dbReference type="Pfam" id="PF12627">
    <property type="entry name" value="PolyA_pol_RNAbd"/>
    <property type="match status" value="1"/>
</dbReference>
<keyword evidence="6" id="KW-0547">Nucleotide-binding</keyword>
<dbReference type="NCBIfam" id="TIGR00277">
    <property type="entry name" value="HDIG"/>
    <property type="match status" value="1"/>
</dbReference>